<gene>
    <name evidence="3" type="ORF">GOB84_16755</name>
</gene>
<accession>A0ABX0KJV2</accession>
<feature type="compositionally biased region" description="Gly residues" evidence="1">
    <location>
        <begin position="80"/>
        <end position="103"/>
    </location>
</feature>
<evidence type="ECO:0000313" key="4">
    <source>
        <dbReference type="Proteomes" id="UP000615326"/>
    </source>
</evidence>
<evidence type="ECO:0008006" key="5">
    <source>
        <dbReference type="Google" id="ProtNLM"/>
    </source>
</evidence>
<dbReference type="Proteomes" id="UP000615326">
    <property type="component" value="Unassembled WGS sequence"/>
</dbReference>
<proteinExistence type="predicted"/>
<feature type="region of interest" description="Disordered" evidence="1">
    <location>
        <begin position="75"/>
        <end position="153"/>
    </location>
</feature>
<keyword evidence="2" id="KW-0732">Signal</keyword>
<feature type="signal peptide" evidence="2">
    <location>
        <begin position="1"/>
        <end position="23"/>
    </location>
</feature>
<dbReference type="EMBL" id="WOSW01000057">
    <property type="protein sequence ID" value="NHO34157.1"/>
    <property type="molecule type" value="Genomic_DNA"/>
</dbReference>
<evidence type="ECO:0000256" key="1">
    <source>
        <dbReference type="SAM" id="MobiDB-lite"/>
    </source>
</evidence>
<protein>
    <recommendedName>
        <fullName evidence="5">Glycine-rich protein</fullName>
    </recommendedName>
</protein>
<name>A0ABX0KJV2_9PROT</name>
<evidence type="ECO:0000313" key="3">
    <source>
        <dbReference type="EMBL" id="NHO34157.1"/>
    </source>
</evidence>
<dbReference type="PROSITE" id="PS51257">
    <property type="entry name" value="PROKAR_LIPOPROTEIN"/>
    <property type="match status" value="1"/>
</dbReference>
<dbReference type="RefSeq" id="WP_173578602.1">
    <property type="nucleotide sequence ID" value="NZ_WOSW01000057.1"/>
</dbReference>
<keyword evidence="4" id="KW-1185">Reference proteome</keyword>
<organism evidence="3 4">
    <name type="scientific">Acetobacter fallax</name>
    <dbReference type="NCBI Taxonomy" id="1737473"/>
    <lineage>
        <taxon>Bacteria</taxon>
        <taxon>Pseudomonadati</taxon>
        <taxon>Pseudomonadota</taxon>
        <taxon>Alphaproteobacteria</taxon>
        <taxon>Acetobacterales</taxon>
        <taxon>Acetobacteraceae</taxon>
        <taxon>Acetobacter</taxon>
    </lineage>
</organism>
<feature type="chain" id="PRO_5045381767" description="Glycine-rich protein" evidence="2">
    <location>
        <begin position="24"/>
        <end position="153"/>
    </location>
</feature>
<reference evidence="3 4" key="1">
    <citation type="journal article" date="2020" name="Int. J. Syst. Evol. Microbiol.">
        <title>Novel acetic acid bacteria from cider fermentations: Acetobacter conturbans sp. nov. and Acetobacter fallax sp. nov.</title>
        <authorList>
            <person name="Sombolestani A.S."/>
            <person name="Cleenwerck I."/>
            <person name="Cnockaert M."/>
            <person name="Borremans W."/>
            <person name="Wieme A.D."/>
            <person name="De Vuyst L."/>
            <person name="Vandamme P."/>
        </authorList>
    </citation>
    <scope>NUCLEOTIDE SEQUENCE [LARGE SCALE GENOMIC DNA]</scope>
    <source>
        <strain evidence="3 4">LMG 1637</strain>
    </source>
</reference>
<comment type="caution">
    <text evidence="3">The sequence shown here is derived from an EMBL/GenBank/DDBJ whole genome shotgun (WGS) entry which is preliminary data.</text>
</comment>
<evidence type="ECO:0000256" key="2">
    <source>
        <dbReference type="SAM" id="SignalP"/>
    </source>
</evidence>
<sequence length="153" mass="15187">MRCQNSAILLTAALILLSACGHKHDDPETCERGHGQNSGGMLRRGMGMAGGMAGGMLGGGAGQGLGMGMRGLSVLTGMTDGDGPGGGRMGMGGGVGGGPGGRHGQMDDVAPCGSGQRKPGDLPPSSKTTHRPGADHAPDEEIDPSQIHFSEAQ</sequence>